<dbReference type="InterPro" id="IPR006186">
    <property type="entry name" value="Ser/Thr-sp_prot-phosphatase"/>
</dbReference>
<dbReference type="InterPro" id="IPR004843">
    <property type="entry name" value="Calcineurin-like_PHP"/>
</dbReference>
<dbReference type="Gene3D" id="3.60.21.10">
    <property type="match status" value="2"/>
</dbReference>
<gene>
    <name evidence="9" type="ORF">Bca52824_057625</name>
</gene>
<feature type="active site" description="Proton donor/acceptor" evidence="7">
    <location>
        <position position="235"/>
    </location>
</feature>
<evidence type="ECO:0000313" key="9">
    <source>
        <dbReference type="EMBL" id="KAG2275070.1"/>
    </source>
</evidence>
<comment type="cofactor">
    <cofactor evidence="1">
        <name>Mn(2+)</name>
        <dbReference type="ChEBI" id="CHEBI:29035"/>
    </cofactor>
</comment>
<name>A0A8X7UCW6_BRACI</name>
<evidence type="ECO:0000256" key="6">
    <source>
        <dbReference type="ARBA" id="ARBA00023211"/>
    </source>
</evidence>
<reference evidence="9 10" key="1">
    <citation type="submission" date="2020-02" db="EMBL/GenBank/DDBJ databases">
        <authorList>
            <person name="Ma Q."/>
            <person name="Huang Y."/>
            <person name="Song X."/>
            <person name="Pei D."/>
        </authorList>
    </citation>
    <scope>NUCLEOTIDE SEQUENCE [LARGE SCALE GENOMIC DNA]</scope>
    <source>
        <strain evidence="9">Sxm20200214</strain>
        <tissue evidence="9">Leaf</tissue>
    </source>
</reference>
<dbReference type="Pfam" id="PF08321">
    <property type="entry name" value="PPP5"/>
    <property type="match status" value="1"/>
</dbReference>
<dbReference type="AlphaFoldDB" id="A0A8X7UCW6"/>
<evidence type="ECO:0000256" key="5">
    <source>
        <dbReference type="ARBA" id="ARBA00022801"/>
    </source>
</evidence>
<evidence type="ECO:0000256" key="3">
    <source>
        <dbReference type="ARBA" id="ARBA00022723"/>
    </source>
</evidence>
<dbReference type="PRINTS" id="PR00114">
    <property type="entry name" value="STPHPHTASE"/>
</dbReference>
<dbReference type="Pfam" id="PF00149">
    <property type="entry name" value="Metallophos"/>
    <property type="match status" value="1"/>
</dbReference>
<dbReference type="InterPro" id="IPR029052">
    <property type="entry name" value="Metallo-depent_PP-like"/>
</dbReference>
<proteinExistence type="predicted"/>
<dbReference type="PANTHER" id="PTHR45668:SF12">
    <property type="entry name" value="SERINE_THREONINE-PROTEIN PHOSPHATASE 5"/>
    <property type="match status" value="1"/>
</dbReference>
<sequence length="413" mass="46406">MAMVDYLKNQNMVHHRYIYQVVSKAMENLQHATSLASISLLDGAHITVCGDVHGQFYDLLNIFDLNGFPSKLEKSLLIPFREIKLRLLVDKAKHSELQWNYIHTVSTKGTNHLCCGLLGGRKSKGLVDEGDTVTSDFVMAMVDYLKNQNMVHHRYIYQVVSKAMENLQHATSLASISLLDGAHITVCGDVHGQSNPYLFNGDFVDRGAFSVEVIITLFAFKAMCPQAIYLARGNHESDGLNERYGFHREVYYKLGRDCVELFSRAFCFLPLAHVINDKIFVVHGGLFSQDGVTLSDIRGIYRFCQPPQEGLMCELLWSDPQTALGRAPNKRGCGISFGQDVTQKFLKENNLDLVVRSHEVKDKGFEVIHNGQLITVFSAPNYCDQFDNLGAYIMFTAPELIPSITTFKGVDHP</sequence>
<dbReference type="Proteomes" id="UP000886595">
    <property type="component" value="Unassembled WGS sequence"/>
</dbReference>
<protein>
    <recommendedName>
        <fullName evidence="2">protein-serine/threonine phosphatase</fullName>
        <ecNumber evidence="2">3.1.3.16</ecNumber>
    </recommendedName>
</protein>
<accession>A0A8X7UCW6</accession>
<dbReference type="SUPFAM" id="SSF56300">
    <property type="entry name" value="Metallo-dependent phosphatases"/>
    <property type="match status" value="2"/>
</dbReference>
<evidence type="ECO:0000313" key="10">
    <source>
        <dbReference type="Proteomes" id="UP000886595"/>
    </source>
</evidence>
<organism evidence="9 10">
    <name type="scientific">Brassica carinata</name>
    <name type="common">Ethiopian mustard</name>
    <name type="synonym">Abyssinian cabbage</name>
    <dbReference type="NCBI Taxonomy" id="52824"/>
    <lineage>
        <taxon>Eukaryota</taxon>
        <taxon>Viridiplantae</taxon>
        <taxon>Streptophyta</taxon>
        <taxon>Embryophyta</taxon>
        <taxon>Tracheophyta</taxon>
        <taxon>Spermatophyta</taxon>
        <taxon>Magnoliopsida</taxon>
        <taxon>eudicotyledons</taxon>
        <taxon>Gunneridae</taxon>
        <taxon>Pentapetalae</taxon>
        <taxon>rosids</taxon>
        <taxon>malvids</taxon>
        <taxon>Brassicales</taxon>
        <taxon>Brassicaceae</taxon>
        <taxon>Brassiceae</taxon>
        <taxon>Brassica</taxon>
    </lineage>
</organism>
<evidence type="ECO:0000256" key="7">
    <source>
        <dbReference type="PIRSR" id="PIRSR033096-1"/>
    </source>
</evidence>
<dbReference type="InterPro" id="IPR013235">
    <property type="entry name" value="PPP_dom"/>
</dbReference>
<evidence type="ECO:0000256" key="1">
    <source>
        <dbReference type="ARBA" id="ARBA00001936"/>
    </source>
</evidence>
<dbReference type="PIRSF" id="PIRSF033096">
    <property type="entry name" value="PPPtase_5"/>
    <property type="match status" value="1"/>
</dbReference>
<evidence type="ECO:0000259" key="8">
    <source>
        <dbReference type="SMART" id="SM00156"/>
    </source>
</evidence>
<dbReference type="GO" id="GO:0046872">
    <property type="term" value="F:metal ion binding"/>
    <property type="evidence" value="ECO:0007669"/>
    <property type="project" value="UniProtKB-KW"/>
</dbReference>
<evidence type="ECO:0000256" key="4">
    <source>
        <dbReference type="ARBA" id="ARBA00022737"/>
    </source>
</evidence>
<dbReference type="SMART" id="SM00156">
    <property type="entry name" value="PP2Ac"/>
    <property type="match status" value="1"/>
</dbReference>
<dbReference type="PANTHER" id="PTHR45668">
    <property type="entry name" value="SERINE/THREONINE-PROTEIN PHOSPHATASE 5-RELATED"/>
    <property type="match status" value="1"/>
</dbReference>
<dbReference type="EC" id="3.1.3.16" evidence="2"/>
<keyword evidence="10" id="KW-1185">Reference proteome</keyword>
<dbReference type="OrthoDB" id="445564at2759"/>
<dbReference type="InterPro" id="IPR051134">
    <property type="entry name" value="PPP_phosphatase"/>
</dbReference>
<keyword evidence="4" id="KW-0677">Repeat</keyword>
<feature type="domain" description="Serine/threonine specific protein phosphatases" evidence="8">
    <location>
        <begin position="13"/>
        <end position="411"/>
    </location>
</feature>
<keyword evidence="6" id="KW-0464">Manganese</keyword>
<comment type="caution">
    <text evidence="9">The sequence shown here is derived from an EMBL/GenBank/DDBJ whole genome shotgun (WGS) entry which is preliminary data.</text>
</comment>
<keyword evidence="5" id="KW-0378">Hydrolase</keyword>
<evidence type="ECO:0000256" key="2">
    <source>
        <dbReference type="ARBA" id="ARBA00013081"/>
    </source>
</evidence>
<keyword evidence="3" id="KW-0479">Metal-binding</keyword>
<dbReference type="EMBL" id="JAAMPC010000012">
    <property type="protein sequence ID" value="KAG2275070.1"/>
    <property type="molecule type" value="Genomic_DNA"/>
</dbReference>
<dbReference type="GO" id="GO:0004722">
    <property type="term" value="F:protein serine/threonine phosphatase activity"/>
    <property type="evidence" value="ECO:0007669"/>
    <property type="project" value="UniProtKB-EC"/>
</dbReference>